<dbReference type="RefSeq" id="WP_062809029.1">
    <property type="nucleotide sequence ID" value="NZ_CP094848.1"/>
</dbReference>
<dbReference type="Proteomes" id="UP001202887">
    <property type="component" value="Unassembled WGS sequence"/>
</dbReference>
<gene>
    <name evidence="1" type="primary">casB</name>
    <name evidence="1" type="ORF">K1W68_14500</name>
</gene>
<organism evidence="1 2">
    <name type="scientific">Novacetimonas hansenii</name>
    <name type="common">Komagataeibacter hansenii</name>
    <dbReference type="NCBI Taxonomy" id="436"/>
    <lineage>
        <taxon>Bacteria</taxon>
        <taxon>Pseudomonadati</taxon>
        <taxon>Pseudomonadota</taxon>
        <taxon>Alphaproteobacteria</taxon>
        <taxon>Acetobacterales</taxon>
        <taxon>Acetobacteraceae</taxon>
        <taxon>Novacetimonas</taxon>
    </lineage>
</organism>
<accession>A0AAW5ETM8</accession>
<dbReference type="NCBIfam" id="TIGR02548">
    <property type="entry name" value="casB_cse2"/>
    <property type="match status" value="1"/>
</dbReference>
<comment type="caution">
    <text evidence="1">The sequence shown here is derived from an EMBL/GenBank/DDBJ whole genome shotgun (WGS) entry which is preliminary data.</text>
</comment>
<dbReference type="AlphaFoldDB" id="A0AAW5ETM8"/>
<dbReference type="InterPro" id="IPR038287">
    <property type="entry name" value="Cse2_sf"/>
</dbReference>
<evidence type="ECO:0000313" key="2">
    <source>
        <dbReference type="Proteomes" id="UP001202887"/>
    </source>
</evidence>
<dbReference type="InterPro" id="IPR013382">
    <property type="entry name" value="CRISPR-assoc_prot_Cse2"/>
</dbReference>
<proteinExistence type="predicted"/>
<sequence length="186" mass="20568">MRSDDKATVRSIMGWWHDLQPDPVKKQAGDRAALAALRRCGSVVDALFEPQVQKLVHRCGARGDTELARLALVAAVCAHVRADQPGIRVARQVGPADLKDDATALCKPLRFRRLMDAATFDECLRAFRRLVALAGGGVNVADLAEALMMWPREGAYDDSVGDRVRRDWVYHYWNAGSVDQGKQNNS</sequence>
<dbReference type="Gene3D" id="1.10.520.40">
    <property type="entry name" value="CRISPR-associated protein Cse2"/>
    <property type="match status" value="1"/>
</dbReference>
<name>A0AAW5ETM8_NOVHA</name>
<dbReference type="EMBL" id="JAIBCX010000060">
    <property type="protein sequence ID" value="MCJ8355187.1"/>
    <property type="molecule type" value="Genomic_DNA"/>
</dbReference>
<dbReference type="Pfam" id="PF09485">
    <property type="entry name" value="CRISPR_Cse2"/>
    <property type="match status" value="1"/>
</dbReference>
<evidence type="ECO:0000313" key="1">
    <source>
        <dbReference type="EMBL" id="MCJ8355187.1"/>
    </source>
</evidence>
<protein>
    <submittedName>
        <fullName evidence="1">Type I-E CRISPR-associated protein Cse2/CasB</fullName>
    </submittedName>
</protein>
<dbReference type="CDD" id="cd09731">
    <property type="entry name" value="Cse2_I-E"/>
    <property type="match status" value="1"/>
</dbReference>
<reference evidence="1" key="2">
    <citation type="submission" date="2022-03" db="EMBL/GenBank/DDBJ databases">
        <authorList>
            <person name="Ryngajllo M."/>
            <person name="Jacek P."/>
            <person name="Kubiak K."/>
        </authorList>
    </citation>
    <scope>NUCLEOTIDE SEQUENCE</scope>
    <source>
        <strain evidence="1">SI1</strain>
    </source>
</reference>
<reference evidence="1" key="1">
    <citation type="journal article" date="2021" name="Polymers (Basel)">
        <title>Highly Stretchable Bacterial Cellulose Produced by Komagataeibacter hansenii SI1.</title>
        <authorList>
            <person name="Cielecka I."/>
            <person name="Ryngajllo M."/>
            <person name="Maniukiewicz W."/>
            <person name="Bielecki S."/>
        </authorList>
    </citation>
    <scope>NUCLEOTIDE SEQUENCE</scope>
    <source>
        <strain evidence="1">SI1</strain>
    </source>
</reference>